<protein>
    <recommendedName>
        <fullName evidence="2">Replication protein A 70 kDa DNA-binding subunit B/D first OB fold domain-containing protein</fullName>
    </recommendedName>
</protein>
<dbReference type="OrthoDB" id="1113078at2759"/>
<organism evidence="3 4">
    <name type="scientific">Arabidopsis suecica</name>
    <name type="common">Swedish thale-cress</name>
    <name type="synonym">Cardaminopsis suecica</name>
    <dbReference type="NCBI Taxonomy" id="45249"/>
    <lineage>
        <taxon>Eukaryota</taxon>
        <taxon>Viridiplantae</taxon>
        <taxon>Streptophyta</taxon>
        <taxon>Embryophyta</taxon>
        <taxon>Tracheophyta</taxon>
        <taxon>Spermatophyta</taxon>
        <taxon>Magnoliopsida</taxon>
        <taxon>eudicotyledons</taxon>
        <taxon>Gunneridae</taxon>
        <taxon>Pentapetalae</taxon>
        <taxon>rosids</taxon>
        <taxon>malvids</taxon>
        <taxon>Brassicales</taxon>
        <taxon>Brassicaceae</taxon>
        <taxon>Camelineae</taxon>
        <taxon>Arabidopsis</taxon>
    </lineage>
</organism>
<feature type="chain" id="PRO_5035811257" description="Replication protein A 70 kDa DNA-binding subunit B/D first OB fold domain-containing protein" evidence="1">
    <location>
        <begin position="27"/>
        <end position="144"/>
    </location>
</feature>
<feature type="signal peptide" evidence="1">
    <location>
        <begin position="1"/>
        <end position="26"/>
    </location>
</feature>
<dbReference type="Proteomes" id="UP000694251">
    <property type="component" value="Chromosome 13"/>
</dbReference>
<keyword evidence="1" id="KW-0732">Signal</keyword>
<proteinExistence type="predicted"/>
<dbReference type="InterPro" id="IPR003871">
    <property type="entry name" value="RFA1B/D_OB_1st"/>
</dbReference>
<comment type="caution">
    <text evidence="3">The sequence shown here is derived from an EMBL/GenBank/DDBJ whole genome shotgun (WGS) entry which is preliminary data.</text>
</comment>
<dbReference type="Pfam" id="PF02721">
    <property type="entry name" value="DUF223"/>
    <property type="match status" value="1"/>
</dbReference>
<feature type="domain" description="Replication protein A 70 kDa DNA-binding subunit B/D first OB fold" evidence="2">
    <location>
        <begin position="56"/>
        <end position="109"/>
    </location>
</feature>
<gene>
    <name evidence="3" type="ORF">ISN44_As13g026270</name>
</gene>
<sequence>MSVIVASAMSLISSLVCALLFGGGYAKSVVGHVGLILIITVGVSLKDASPFPKVTCTCLADQQGTRIDAIIPPIQYKKYFKRYLMEGEWYLMTNFQLIDPPKKIRNSGHLTKSNVSKKQLRTMLVQDRMQISSTFLYLQTSTMA</sequence>
<evidence type="ECO:0000313" key="3">
    <source>
        <dbReference type="EMBL" id="KAG7538918.1"/>
    </source>
</evidence>
<evidence type="ECO:0000256" key="1">
    <source>
        <dbReference type="SAM" id="SignalP"/>
    </source>
</evidence>
<accession>A0A8T1XXN8</accession>
<name>A0A8T1XXN8_ARASU</name>
<dbReference type="EMBL" id="JAEFBJ010000013">
    <property type="protein sequence ID" value="KAG7538918.1"/>
    <property type="molecule type" value="Genomic_DNA"/>
</dbReference>
<dbReference type="AlphaFoldDB" id="A0A8T1XXN8"/>
<reference evidence="3 4" key="1">
    <citation type="submission" date="2020-12" db="EMBL/GenBank/DDBJ databases">
        <title>Concerted genomic and epigenomic changes stabilize Arabidopsis allopolyploids.</title>
        <authorList>
            <person name="Chen Z."/>
        </authorList>
    </citation>
    <scope>NUCLEOTIDE SEQUENCE [LARGE SCALE GENOMIC DNA]</scope>
    <source>
        <strain evidence="3">As9502</strain>
        <tissue evidence="3">Leaf</tissue>
    </source>
</reference>
<keyword evidence="4" id="KW-1185">Reference proteome</keyword>
<evidence type="ECO:0000313" key="4">
    <source>
        <dbReference type="Proteomes" id="UP000694251"/>
    </source>
</evidence>
<evidence type="ECO:0000259" key="2">
    <source>
        <dbReference type="Pfam" id="PF02721"/>
    </source>
</evidence>